<dbReference type="Proteomes" id="UP000327493">
    <property type="component" value="Chromosome 5"/>
</dbReference>
<accession>A0A5J5DHJ9</accession>
<feature type="compositionally biased region" description="Polar residues" evidence="1">
    <location>
        <begin position="1"/>
        <end position="11"/>
    </location>
</feature>
<proteinExistence type="predicted"/>
<feature type="region of interest" description="Disordered" evidence="1">
    <location>
        <begin position="1"/>
        <end position="44"/>
    </location>
</feature>
<protein>
    <submittedName>
        <fullName evidence="2">Uncharacterized protein</fullName>
    </submittedName>
</protein>
<evidence type="ECO:0000313" key="3">
    <source>
        <dbReference type="Proteomes" id="UP000327493"/>
    </source>
</evidence>
<gene>
    <name evidence="2" type="ORF">FQN60_018145</name>
</gene>
<evidence type="ECO:0000313" key="2">
    <source>
        <dbReference type="EMBL" id="KAA8592690.1"/>
    </source>
</evidence>
<evidence type="ECO:0000256" key="1">
    <source>
        <dbReference type="SAM" id="MobiDB-lite"/>
    </source>
</evidence>
<feature type="compositionally biased region" description="Basic and acidic residues" evidence="1">
    <location>
        <begin position="21"/>
        <end position="44"/>
    </location>
</feature>
<dbReference type="EMBL" id="VOFY01000005">
    <property type="protein sequence ID" value="KAA8592690.1"/>
    <property type="molecule type" value="Genomic_DNA"/>
</dbReference>
<keyword evidence="3" id="KW-1185">Reference proteome</keyword>
<dbReference type="AlphaFoldDB" id="A0A5J5DHJ9"/>
<sequence length="203" mass="21605">MEEVQNSTSSARPAGQDSDDDHNVPHDGKEDHQGYSGGEGRRGFRGVRGELQDALVAGHGGSGAAHTAVPAAQLHGAAVVQNRGHAGKFTGMRRYSCSAGTHHRLPHRGAAASLLLNGTLRRKSNEVPPISLFFLDPHVSLKLQQLSHKGQVGGDDLTPLLHKVKGLIQLDALRVHEVGQTYGSRAGDTCLAMHQHPTTTLLH</sequence>
<name>A0A5J5DHJ9_9PERO</name>
<organism evidence="2 3">
    <name type="scientific">Etheostoma spectabile</name>
    <name type="common">orangethroat darter</name>
    <dbReference type="NCBI Taxonomy" id="54343"/>
    <lineage>
        <taxon>Eukaryota</taxon>
        <taxon>Metazoa</taxon>
        <taxon>Chordata</taxon>
        <taxon>Craniata</taxon>
        <taxon>Vertebrata</taxon>
        <taxon>Euteleostomi</taxon>
        <taxon>Actinopterygii</taxon>
        <taxon>Neopterygii</taxon>
        <taxon>Teleostei</taxon>
        <taxon>Neoteleostei</taxon>
        <taxon>Acanthomorphata</taxon>
        <taxon>Eupercaria</taxon>
        <taxon>Perciformes</taxon>
        <taxon>Percoidei</taxon>
        <taxon>Percidae</taxon>
        <taxon>Etheostomatinae</taxon>
        <taxon>Etheostoma</taxon>
    </lineage>
</organism>
<comment type="caution">
    <text evidence="2">The sequence shown here is derived from an EMBL/GenBank/DDBJ whole genome shotgun (WGS) entry which is preliminary data.</text>
</comment>
<reference evidence="2 3" key="1">
    <citation type="submission" date="2019-08" db="EMBL/GenBank/DDBJ databases">
        <title>A chromosome-level genome assembly, high-density linkage maps, and genome scans reveal the genomic architecture of hybrid incompatibilities underlying speciation via character displacement in darters (Percidae: Etheostominae).</title>
        <authorList>
            <person name="Moran R.L."/>
            <person name="Catchen J.M."/>
            <person name="Fuller R.C."/>
        </authorList>
    </citation>
    <scope>NUCLEOTIDE SEQUENCE [LARGE SCALE GENOMIC DNA]</scope>
    <source>
        <strain evidence="2">EspeVRDwgs_2016</strain>
        <tissue evidence="2">Muscle</tissue>
    </source>
</reference>